<evidence type="ECO:0000256" key="3">
    <source>
        <dbReference type="ARBA" id="ARBA00022741"/>
    </source>
</evidence>
<comment type="caution">
    <text evidence="7">The sequence shown here is derived from an EMBL/GenBank/DDBJ whole genome shotgun (WGS) entry which is preliminary data.</text>
</comment>
<accession>A0A368ZDT5</accession>
<evidence type="ECO:0000256" key="4">
    <source>
        <dbReference type="ARBA" id="ARBA00022777"/>
    </source>
</evidence>
<dbReference type="Gene3D" id="3.90.1200.10">
    <property type="match status" value="1"/>
</dbReference>
<dbReference type="RefSeq" id="WP_114310785.1">
    <property type="nucleotide sequence ID" value="NZ_QPJO01000005.1"/>
</dbReference>
<dbReference type="Pfam" id="PF01636">
    <property type="entry name" value="APH"/>
    <property type="match status" value="1"/>
</dbReference>
<dbReference type="EMBL" id="QPJO01000005">
    <property type="protein sequence ID" value="RCW90396.1"/>
    <property type="molecule type" value="Genomic_DNA"/>
</dbReference>
<dbReference type="InterPro" id="IPR002575">
    <property type="entry name" value="Aminoglycoside_PTrfase"/>
</dbReference>
<evidence type="ECO:0000259" key="6">
    <source>
        <dbReference type="Pfam" id="PF01636"/>
    </source>
</evidence>
<sequence>MFIDLQTPKAKLKTFLEDLNFIEDHTETITKLTKPGEGNMNVVLRVETNLRSFIVKQSRPFVQKYQDIKAPIERIDVEYQFYTTIANNSELHPYFPKVLKYNAEHHLLILEDLGTCEDMTLLYAAHKIDDTQLELLVKIAAHIHSSKTPQGYPKNRALRELNYQHIFELPFMENNGFSLDEIQPGLEALSKAYKTDTILKEKIKVLGDAYLSEGTTLIHGDYYPASWMTNKDALYIIDPEFSFLGFPEFDLGVLAAHAILITKDASFISKIEAYYPHKIDVSRLAQITGVEIMRRLIGLAQLPLTASIKEKDALLQLAYKLIMTTS</sequence>
<evidence type="ECO:0000256" key="2">
    <source>
        <dbReference type="ARBA" id="ARBA00022679"/>
    </source>
</evidence>
<evidence type="ECO:0000313" key="7">
    <source>
        <dbReference type="EMBL" id="RCW90396.1"/>
    </source>
</evidence>
<feature type="domain" description="Aminoglycoside phosphotransferase" evidence="6">
    <location>
        <begin position="33"/>
        <end position="275"/>
    </location>
</feature>
<comment type="similarity">
    <text evidence="1">Belongs to the methylthioribose kinase family.</text>
</comment>
<organism evidence="7 8">
    <name type="scientific">Winogradskyella arenosi</name>
    <dbReference type="NCBI Taxonomy" id="533325"/>
    <lineage>
        <taxon>Bacteria</taxon>
        <taxon>Pseudomonadati</taxon>
        <taxon>Bacteroidota</taxon>
        <taxon>Flavobacteriia</taxon>
        <taxon>Flavobacteriales</taxon>
        <taxon>Flavobacteriaceae</taxon>
        <taxon>Winogradskyella</taxon>
    </lineage>
</organism>
<dbReference type="GO" id="GO:0005524">
    <property type="term" value="F:ATP binding"/>
    <property type="evidence" value="ECO:0007669"/>
    <property type="project" value="UniProtKB-KW"/>
</dbReference>
<gene>
    <name evidence="7" type="ORF">DFQ08_105288</name>
</gene>
<evidence type="ECO:0000313" key="8">
    <source>
        <dbReference type="Proteomes" id="UP000253436"/>
    </source>
</evidence>
<dbReference type="PANTHER" id="PTHR34273">
    <property type="entry name" value="METHYLTHIORIBOSE KINASE"/>
    <property type="match status" value="1"/>
</dbReference>
<keyword evidence="8" id="KW-1185">Reference proteome</keyword>
<evidence type="ECO:0000256" key="1">
    <source>
        <dbReference type="ARBA" id="ARBA00010165"/>
    </source>
</evidence>
<dbReference type="OrthoDB" id="9777791at2"/>
<keyword evidence="5" id="KW-0067">ATP-binding</keyword>
<reference evidence="7 8" key="1">
    <citation type="submission" date="2018-07" db="EMBL/GenBank/DDBJ databases">
        <title>Genomic Encyclopedia of Type Strains, Phase III (KMG-III): the genomes of soil and plant-associated and newly described type strains.</title>
        <authorList>
            <person name="Whitman W."/>
        </authorList>
    </citation>
    <scope>NUCLEOTIDE SEQUENCE [LARGE SCALE GENOMIC DNA]</scope>
    <source>
        <strain evidence="7 8">CECT 7958</strain>
    </source>
</reference>
<dbReference type="Proteomes" id="UP000253436">
    <property type="component" value="Unassembled WGS sequence"/>
</dbReference>
<keyword evidence="4 7" id="KW-0418">Kinase</keyword>
<dbReference type="AlphaFoldDB" id="A0A368ZDT5"/>
<keyword evidence="3" id="KW-0547">Nucleotide-binding</keyword>
<dbReference type="GO" id="GO:0016301">
    <property type="term" value="F:kinase activity"/>
    <property type="evidence" value="ECO:0007669"/>
    <property type="project" value="UniProtKB-KW"/>
</dbReference>
<evidence type="ECO:0000256" key="5">
    <source>
        <dbReference type="ARBA" id="ARBA00022840"/>
    </source>
</evidence>
<name>A0A368ZDT5_9FLAO</name>
<dbReference type="Gene3D" id="3.30.200.20">
    <property type="entry name" value="Phosphorylase Kinase, domain 1"/>
    <property type="match status" value="1"/>
</dbReference>
<proteinExistence type="inferred from homology"/>
<dbReference type="InterPro" id="IPR011009">
    <property type="entry name" value="Kinase-like_dom_sf"/>
</dbReference>
<keyword evidence="2" id="KW-0808">Transferase</keyword>
<dbReference type="SUPFAM" id="SSF56112">
    <property type="entry name" value="Protein kinase-like (PK-like)"/>
    <property type="match status" value="1"/>
</dbReference>
<dbReference type="PANTHER" id="PTHR34273:SF2">
    <property type="entry name" value="METHYLTHIORIBOSE KINASE"/>
    <property type="match status" value="1"/>
</dbReference>
<protein>
    <submittedName>
        <fullName evidence="7">5-methylthioribose kinase</fullName>
    </submittedName>
</protein>